<feature type="compositionally biased region" description="Acidic residues" evidence="1">
    <location>
        <begin position="204"/>
        <end position="231"/>
    </location>
</feature>
<reference evidence="2 3" key="1">
    <citation type="journal article" date="2023" name="Plant Dis.">
        <title>First Report of Diplodia intermedia Causing Canker and Dieback Diseases on Apple Trees in Canada.</title>
        <authorList>
            <person name="Ellouze W."/>
            <person name="Ilyukhin E."/>
            <person name="Sulman M."/>
            <person name="Ali S."/>
        </authorList>
    </citation>
    <scope>NUCLEOTIDE SEQUENCE [LARGE SCALE GENOMIC DNA]</scope>
    <source>
        <strain evidence="2 3">M45-28</strain>
    </source>
</reference>
<name>A0ABR3TYX5_9PEZI</name>
<evidence type="ECO:0000313" key="3">
    <source>
        <dbReference type="Proteomes" id="UP001521184"/>
    </source>
</evidence>
<feature type="compositionally biased region" description="Basic and acidic residues" evidence="1">
    <location>
        <begin position="56"/>
        <end position="83"/>
    </location>
</feature>
<evidence type="ECO:0000313" key="2">
    <source>
        <dbReference type="EMBL" id="KAL1647806.1"/>
    </source>
</evidence>
<feature type="region of interest" description="Disordered" evidence="1">
    <location>
        <begin position="200"/>
        <end position="267"/>
    </location>
</feature>
<organism evidence="2 3">
    <name type="scientific">Diplodia intermedia</name>
    <dbReference type="NCBI Taxonomy" id="856260"/>
    <lineage>
        <taxon>Eukaryota</taxon>
        <taxon>Fungi</taxon>
        <taxon>Dikarya</taxon>
        <taxon>Ascomycota</taxon>
        <taxon>Pezizomycotina</taxon>
        <taxon>Dothideomycetes</taxon>
        <taxon>Dothideomycetes incertae sedis</taxon>
        <taxon>Botryosphaeriales</taxon>
        <taxon>Botryosphaeriaceae</taxon>
        <taxon>Diplodia</taxon>
    </lineage>
</organism>
<sequence length="267" mass="30419">MKSHAEDMPVDGRVQAPTKRRSVAELAAQVMKDRPKSTTEIATSPPPMEHSSPEAFHQELPEETSFKVDSEELRDSSNVKDPEPEPEQGDNTVMSSLSNLARFYWSMLHEATRLYNEKRFRECHDLLLWTLEKAHVPLAVRCQLLQLLSLIVPIHLGLEYLDQAAEICKEMRRLIPSGGKQLDLTEEKNLRLQQRLIRAREAAKDDEDEEMIEDDESTDQDEEMAMDDGDAIEAKEGQTESQESPGIQQQSDLEMEDKELGYVDNIG</sequence>
<keyword evidence="3" id="KW-1185">Reference proteome</keyword>
<dbReference type="EMBL" id="JAKEKT020000011">
    <property type="protein sequence ID" value="KAL1647806.1"/>
    <property type="molecule type" value="Genomic_DNA"/>
</dbReference>
<feature type="region of interest" description="Disordered" evidence="1">
    <location>
        <begin position="1"/>
        <end position="93"/>
    </location>
</feature>
<proteinExistence type="predicted"/>
<evidence type="ECO:0000256" key="1">
    <source>
        <dbReference type="SAM" id="MobiDB-lite"/>
    </source>
</evidence>
<gene>
    <name evidence="2" type="ORF">SLS58_002607</name>
</gene>
<protein>
    <submittedName>
        <fullName evidence="2">Uncharacterized protein</fullName>
    </submittedName>
</protein>
<dbReference type="Proteomes" id="UP001521184">
    <property type="component" value="Unassembled WGS sequence"/>
</dbReference>
<feature type="compositionally biased region" description="Polar residues" evidence="1">
    <location>
        <begin position="239"/>
        <end position="252"/>
    </location>
</feature>
<comment type="caution">
    <text evidence="2">The sequence shown here is derived from an EMBL/GenBank/DDBJ whole genome shotgun (WGS) entry which is preliminary data.</text>
</comment>
<accession>A0ABR3TYX5</accession>